<dbReference type="Proteomes" id="UP000634136">
    <property type="component" value="Unassembled WGS sequence"/>
</dbReference>
<evidence type="ECO:0000313" key="2">
    <source>
        <dbReference type="EMBL" id="KAF7814902.1"/>
    </source>
</evidence>
<proteinExistence type="predicted"/>
<evidence type="ECO:0000313" key="3">
    <source>
        <dbReference type="Proteomes" id="UP000634136"/>
    </source>
</evidence>
<evidence type="ECO:0000256" key="1">
    <source>
        <dbReference type="SAM" id="SignalP"/>
    </source>
</evidence>
<dbReference type="EMBL" id="JAAIUW010000009">
    <property type="protein sequence ID" value="KAF7814902.1"/>
    <property type="molecule type" value="Genomic_DNA"/>
</dbReference>
<evidence type="ECO:0008006" key="4">
    <source>
        <dbReference type="Google" id="ProtNLM"/>
    </source>
</evidence>
<comment type="caution">
    <text evidence="2">The sequence shown here is derived from an EMBL/GenBank/DDBJ whole genome shotgun (WGS) entry which is preliminary data.</text>
</comment>
<protein>
    <recommendedName>
        <fullName evidence="4">CASP-like protein</fullName>
    </recommendedName>
</protein>
<sequence>MGDNFAQKAQPLNRIHKIILGLVVVVQALPQAVDATVLRVPRRCSNFEASVSGVHCSRVFAAISIAGLCLACSCFQVLKTLNALAANPTLYSCVSSSPSP</sequence>
<name>A0A834T476_9FABA</name>
<reference evidence="2" key="1">
    <citation type="submission" date="2020-09" db="EMBL/GenBank/DDBJ databases">
        <title>Genome-Enabled Discovery of Anthraquinone Biosynthesis in Senna tora.</title>
        <authorList>
            <person name="Kang S.-H."/>
            <person name="Pandey R.P."/>
            <person name="Lee C.-M."/>
            <person name="Sim J.-S."/>
            <person name="Jeong J.-T."/>
            <person name="Choi B.-S."/>
            <person name="Jung M."/>
            <person name="Ginzburg D."/>
            <person name="Zhao K."/>
            <person name="Won S.Y."/>
            <person name="Oh T.-J."/>
            <person name="Yu Y."/>
            <person name="Kim N.-H."/>
            <person name="Lee O.R."/>
            <person name="Lee T.-H."/>
            <person name="Bashyal P."/>
            <person name="Kim T.-S."/>
            <person name="Lee W.-H."/>
            <person name="Kawkins C."/>
            <person name="Kim C.-K."/>
            <person name="Kim J.S."/>
            <person name="Ahn B.O."/>
            <person name="Rhee S.Y."/>
            <person name="Sohng J.K."/>
        </authorList>
    </citation>
    <scope>NUCLEOTIDE SEQUENCE</scope>
    <source>
        <tissue evidence="2">Leaf</tissue>
    </source>
</reference>
<organism evidence="2 3">
    <name type="scientific">Senna tora</name>
    <dbReference type="NCBI Taxonomy" id="362788"/>
    <lineage>
        <taxon>Eukaryota</taxon>
        <taxon>Viridiplantae</taxon>
        <taxon>Streptophyta</taxon>
        <taxon>Embryophyta</taxon>
        <taxon>Tracheophyta</taxon>
        <taxon>Spermatophyta</taxon>
        <taxon>Magnoliopsida</taxon>
        <taxon>eudicotyledons</taxon>
        <taxon>Gunneridae</taxon>
        <taxon>Pentapetalae</taxon>
        <taxon>rosids</taxon>
        <taxon>fabids</taxon>
        <taxon>Fabales</taxon>
        <taxon>Fabaceae</taxon>
        <taxon>Caesalpinioideae</taxon>
        <taxon>Cassia clade</taxon>
        <taxon>Senna</taxon>
    </lineage>
</organism>
<feature type="signal peptide" evidence="1">
    <location>
        <begin position="1"/>
        <end position="35"/>
    </location>
</feature>
<gene>
    <name evidence="2" type="ORF">G2W53_028871</name>
</gene>
<feature type="chain" id="PRO_5032891157" description="CASP-like protein" evidence="1">
    <location>
        <begin position="36"/>
        <end position="100"/>
    </location>
</feature>
<keyword evidence="1" id="KW-0732">Signal</keyword>
<dbReference type="AlphaFoldDB" id="A0A834T476"/>
<keyword evidence="3" id="KW-1185">Reference proteome</keyword>
<accession>A0A834T476</accession>